<evidence type="ECO:0000256" key="8">
    <source>
        <dbReference type="ARBA" id="ARBA00022884"/>
    </source>
</evidence>
<dbReference type="FunFam" id="3.10.290.10:FF:000001">
    <property type="entry name" value="30S ribosomal protein S4"/>
    <property type="match status" value="1"/>
</dbReference>
<comment type="similarity">
    <text evidence="4 13">Belongs to the universal ribosomal protein uS4 family.</text>
</comment>
<evidence type="ECO:0000313" key="17">
    <source>
        <dbReference type="EMBL" id="ASU95473.1"/>
    </source>
</evidence>
<feature type="domain" description="RNA-binding S4" evidence="15">
    <location>
        <begin position="93"/>
        <end position="152"/>
    </location>
</feature>
<evidence type="ECO:0000256" key="7">
    <source>
        <dbReference type="ARBA" id="ARBA00022730"/>
    </source>
</evidence>
<evidence type="ECO:0000256" key="6">
    <source>
        <dbReference type="ARBA" id="ARBA00022640"/>
    </source>
</evidence>
<dbReference type="Pfam" id="PF01479">
    <property type="entry name" value="S4"/>
    <property type="match status" value="1"/>
</dbReference>
<comment type="function">
    <text evidence="1 13">With S5 and S12 plays an important role in translational accuracy.</text>
</comment>
<dbReference type="HAMAP" id="MF_01306_B">
    <property type="entry name" value="Ribosomal_uS4_B"/>
    <property type="match status" value="1"/>
</dbReference>
<evidence type="ECO:0000259" key="16">
    <source>
        <dbReference type="SMART" id="SM01390"/>
    </source>
</evidence>
<geneLocation type="chloroplast" evidence="17"/>
<comment type="function">
    <text evidence="2 13">One of the primary rRNA binding proteins, it binds directly to 16S rRNA where it nucleates assembly of the body of the 30S subunit.</text>
</comment>
<dbReference type="GO" id="GO:0019843">
    <property type="term" value="F:rRNA binding"/>
    <property type="evidence" value="ECO:0007669"/>
    <property type="project" value="UniProtKB-UniRule"/>
</dbReference>
<keyword evidence="9 13" id="KW-0689">Ribosomal protein</keyword>
<evidence type="ECO:0000256" key="1">
    <source>
        <dbReference type="ARBA" id="ARBA00003004"/>
    </source>
</evidence>
<evidence type="ECO:0000256" key="5">
    <source>
        <dbReference type="ARBA" id="ARBA00022528"/>
    </source>
</evidence>
<dbReference type="InterPro" id="IPR022801">
    <property type="entry name" value="Ribosomal_uS4"/>
</dbReference>
<dbReference type="PROSITE" id="PS50889">
    <property type="entry name" value="S4"/>
    <property type="match status" value="1"/>
</dbReference>
<dbReference type="SMART" id="SM01390">
    <property type="entry name" value="Ribosomal_S4"/>
    <property type="match status" value="1"/>
</dbReference>
<evidence type="ECO:0000256" key="12">
    <source>
        <dbReference type="ARBA" id="ARBA00035158"/>
    </source>
</evidence>
<keyword evidence="5 17" id="KW-0150">Chloroplast</keyword>
<dbReference type="GO" id="GO:0009507">
    <property type="term" value="C:chloroplast"/>
    <property type="evidence" value="ECO:0007669"/>
    <property type="project" value="UniProtKB-SubCell"/>
</dbReference>
<evidence type="ECO:0000256" key="13">
    <source>
        <dbReference type="HAMAP-Rule" id="MF_01306"/>
    </source>
</evidence>
<dbReference type="Gene3D" id="1.10.1050.10">
    <property type="entry name" value="Ribosomal Protein S4 Delta 41, Chain A, domain 1"/>
    <property type="match status" value="1"/>
</dbReference>
<keyword evidence="7 13" id="KW-0699">rRNA-binding</keyword>
<dbReference type="GO" id="GO:0015935">
    <property type="term" value="C:small ribosomal subunit"/>
    <property type="evidence" value="ECO:0007669"/>
    <property type="project" value="InterPro"/>
</dbReference>
<dbReference type="CDD" id="cd00165">
    <property type="entry name" value="S4"/>
    <property type="match status" value="1"/>
</dbReference>
<keyword evidence="8 13" id="KW-0694">RNA-binding</keyword>
<dbReference type="GeneID" id="33947529"/>
<dbReference type="GO" id="GO:0003735">
    <property type="term" value="F:structural constituent of ribosome"/>
    <property type="evidence" value="ECO:0007669"/>
    <property type="project" value="InterPro"/>
</dbReference>
<evidence type="ECO:0000256" key="3">
    <source>
        <dbReference type="ARBA" id="ARBA00004229"/>
    </source>
</evidence>
<sequence>MSRYRGPRLKLIRRLKNLPGFTGKGKTPNLGEFRVATDQSASRKISQFCVRLEAKQRLRFNYGLTERQLLKYVRIARKTRGSTGQVPLQLLEMRLDNVIFHLGMASTIPAARQLVNHRHILVNNCILDIPSYRRKPKDSITVRNRPTSCNALRGESPGGDKTPDHLTVSLSEGNRPTGLVNRVANRESVNLNINELLVVEYYSRKA</sequence>
<proteinExistence type="inferred from homology"/>
<dbReference type="GO" id="GO:0042274">
    <property type="term" value="P:ribosomal small subunit biogenesis"/>
    <property type="evidence" value="ECO:0007669"/>
    <property type="project" value="TreeGrafter"/>
</dbReference>
<dbReference type="InterPro" id="IPR001912">
    <property type="entry name" value="Ribosomal_uS4_N"/>
</dbReference>
<accession>A0A248RDC6</accession>
<gene>
    <name evidence="13 17" type="primary">rps4</name>
</gene>
<reference evidence="17" key="1">
    <citation type="journal article" date="2017" name="Genome Biol. Evol.">
        <title>Plastid Phylogenomics Resolve Deep Relationships among Eupolypod II Ferns with Rapid Radiation and Rate Heterogeneity.</title>
        <authorList>
            <person name="Wei R."/>
            <person name="Yan Y.-H."/>
            <person name="Harris A.J."/>
            <person name="Kang J.-S."/>
            <person name="Shen H."/>
            <person name="Xiang Q.-P."/>
            <person name="Zhang X.-C."/>
        </authorList>
    </citation>
    <scope>NUCLEOTIDE SEQUENCE</scope>
</reference>
<dbReference type="InterPro" id="IPR036986">
    <property type="entry name" value="S4_RNA-bd_sf"/>
</dbReference>
<evidence type="ECO:0000256" key="11">
    <source>
        <dbReference type="ARBA" id="ARBA00025813"/>
    </source>
</evidence>
<evidence type="ECO:0000256" key="9">
    <source>
        <dbReference type="ARBA" id="ARBA00022980"/>
    </source>
</evidence>
<evidence type="ECO:0000256" key="10">
    <source>
        <dbReference type="ARBA" id="ARBA00023274"/>
    </source>
</evidence>
<dbReference type="Pfam" id="PF00163">
    <property type="entry name" value="Ribosomal_S4"/>
    <property type="match status" value="1"/>
</dbReference>
<dbReference type="FunFam" id="1.10.1050.10:FF:000002">
    <property type="entry name" value="30S ribosomal protein S4, chloroplastic"/>
    <property type="match status" value="1"/>
</dbReference>
<dbReference type="Gene3D" id="3.10.290.10">
    <property type="entry name" value="RNA-binding S4 domain"/>
    <property type="match status" value="1"/>
</dbReference>
<dbReference type="EMBL" id="KY427349">
    <property type="protein sequence ID" value="ASU95473.1"/>
    <property type="molecule type" value="Genomic_DNA"/>
</dbReference>
<dbReference type="InterPro" id="IPR005709">
    <property type="entry name" value="Ribosomal_uS4_bac-type"/>
</dbReference>
<dbReference type="RefSeq" id="YP_009426775.1">
    <property type="nucleotide sequence ID" value="NC_035855.1"/>
</dbReference>
<comment type="subunit">
    <text evidence="11 13">Part of the 30S ribosomal subunit. Contacts protein S5. The interaction surface between S4 and S5 is involved in control of translational fidelity.</text>
</comment>
<feature type="region of interest" description="Disordered" evidence="14">
    <location>
        <begin position="148"/>
        <end position="173"/>
    </location>
</feature>
<dbReference type="SUPFAM" id="SSF55174">
    <property type="entry name" value="Alpha-L RNA-binding motif"/>
    <property type="match status" value="1"/>
</dbReference>
<dbReference type="AlphaFoldDB" id="A0A248RDC6"/>
<keyword evidence="6 17" id="KW-0934">Plastid</keyword>
<evidence type="ECO:0000259" key="15">
    <source>
        <dbReference type="SMART" id="SM00363"/>
    </source>
</evidence>
<feature type="domain" description="Small ribosomal subunit protein uS4 N-terminal" evidence="16">
    <location>
        <begin position="3"/>
        <end position="92"/>
    </location>
</feature>
<comment type="subcellular location">
    <subcellularLocation>
        <location evidence="3 13">Plastid</location>
        <location evidence="3 13">Chloroplast</location>
    </subcellularLocation>
</comment>
<dbReference type="PANTHER" id="PTHR11831:SF4">
    <property type="entry name" value="SMALL RIBOSOMAL SUBUNIT PROTEIN US4M"/>
    <property type="match status" value="1"/>
</dbReference>
<keyword evidence="10 13" id="KW-0687">Ribonucleoprotein</keyword>
<organism evidence="17">
    <name type="scientific">Homalosorus pycnocarpos</name>
    <dbReference type="NCBI Taxonomy" id="86699"/>
    <lineage>
        <taxon>Eukaryota</taxon>
        <taxon>Viridiplantae</taxon>
        <taxon>Streptophyta</taxon>
        <taxon>Embryophyta</taxon>
        <taxon>Tracheophyta</taxon>
        <taxon>Polypodiopsida</taxon>
        <taxon>Polypodiidae</taxon>
        <taxon>Polypodiales</taxon>
        <taxon>Aspleniineae</taxon>
        <taxon>Diplaziopsidaceae</taxon>
        <taxon>Homalosorus</taxon>
    </lineage>
</organism>
<name>A0A248RDC6_9MONI</name>
<dbReference type="NCBIfam" id="NF003717">
    <property type="entry name" value="PRK05327.1"/>
    <property type="match status" value="1"/>
</dbReference>
<evidence type="ECO:0000256" key="14">
    <source>
        <dbReference type="SAM" id="MobiDB-lite"/>
    </source>
</evidence>
<evidence type="ECO:0000256" key="4">
    <source>
        <dbReference type="ARBA" id="ARBA00007465"/>
    </source>
</evidence>
<dbReference type="SMART" id="SM00363">
    <property type="entry name" value="S4"/>
    <property type="match status" value="1"/>
</dbReference>
<dbReference type="PANTHER" id="PTHR11831">
    <property type="entry name" value="30S 40S RIBOSOMAL PROTEIN"/>
    <property type="match status" value="1"/>
</dbReference>
<evidence type="ECO:0000256" key="2">
    <source>
        <dbReference type="ARBA" id="ARBA00003866"/>
    </source>
</evidence>
<dbReference type="GO" id="GO:0006412">
    <property type="term" value="P:translation"/>
    <property type="evidence" value="ECO:0007669"/>
    <property type="project" value="UniProtKB-UniRule"/>
</dbReference>
<dbReference type="InterPro" id="IPR002942">
    <property type="entry name" value="S4_RNA-bd"/>
</dbReference>
<protein>
    <recommendedName>
        <fullName evidence="12 13">Small ribosomal subunit protein uS4c</fullName>
    </recommendedName>
</protein>